<organism evidence="1 2">
    <name type="scientific">Anopheles arabiensis</name>
    <name type="common">Mosquito</name>
    <dbReference type="NCBI Taxonomy" id="7173"/>
    <lineage>
        <taxon>Eukaryota</taxon>
        <taxon>Metazoa</taxon>
        <taxon>Ecdysozoa</taxon>
        <taxon>Arthropoda</taxon>
        <taxon>Hexapoda</taxon>
        <taxon>Insecta</taxon>
        <taxon>Pterygota</taxon>
        <taxon>Neoptera</taxon>
        <taxon>Endopterygota</taxon>
        <taxon>Diptera</taxon>
        <taxon>Nematocera</taxon>
        <taxon>Culicoidea</taxon>
        <taxon>Culicidae</taxon>
        <taxon>Anophelinae</taxon>
        <taxon>Anopheles</taxon>
    </lineage>
</organism>
<dbReference type="EnsemblMetazoa" id="AARA014287-RA">
    <property type="protein sequence ID" value="AARA014287-PA"/>
    <property type="gene ID" value="AARA014287"/>
</dbReference>
<dbReference type="EMBL" id="APCN01002945">
    <property type="status" value="NOT_ANNOTATED_CDS"/>
    <property type="molecule type" value="Genomic_DNA"/>
</dbReference>
<evidence type="ECO:0000313" key="1">
    <source>
        <dbReference type="EnsemblMetazoa" id="AARA014287-PA"/>
    </source>
</evidence>
<proteinExistence type="predicted"/>
<sequence>MLQPPTHRHHLHHLPLLRLLHPPPRHRCLHHLHPHSRHHHRRRRHLLHPLPPHCQTLRRRCCSHSRRSSNPPDPPPGCRCTGRLAKLLPHPILRMSPPVPPLLWSRQPCLPHRMVLPHTLCRIHPDS</sequence>
<dbReference type="EnsemblMetazoa" id="AARA014287-RB">
    <property type="protein sequence ID" value="AARA014287-PB"/>
    <property type="gene ID" value="AARA014287"/>
</dbReference>
<name>A0A182IFM4_ANOAR</name>
<dbReference type="VEuPathDB" id="VectorBase:AARA014287"/>
<accession>A0A182IFM4</accession>
<dbReference type="AlphaFoldDB" id="A0A182IFM4"/>
<reference evidence="1" key="2">
    <citation type="submission" date="2022-08" db="UniProtKB">
        <authorList>
            <consortium name="EnsemblMetazoa"/>
        </authorList>
    </citation>
    <scope>IDENTIFICATION</scope>
    <source>
        <strain evidence="1">Dongola</strain>
    </source>
</reference>
<protein>
    <submittedName>
        <fullName evidence="1">Uncharacterized protein</fullName>
    </submittedName>
</protein>
<dbReference type="Proteomes" id="UP000075840">
    <property type="component" value="Unassembled WGS sequence"/>
</dbReference>
<keyword evidence="2" id="KW-1185">Reference proteome</keyword>
<reference evidence="2" key="1">
    <citation type="submission" date="2013-03" db="EMBL/GenBank/DDBJ databases">
        <title>The Genome Sequence of Anopheles arabiensis DONG5_A.</title>
        <authorList>
            <consortium name="The Broad Institute Genomics Platform"/>
            <person name="Neafsey D.E."/>
            <person name="Howell P."/>
            <person name="Walker B."/>
            <person name="Young S.K."/>
            <person name="Zeng Q."/>
            <person name="Gargeya S."/>
            <person name="Fitzgerald M."/>
            <person name="Haas B."/>
            <person name="Abouelleil A."/>
            <person name="Allen A.W."/>
            <person name="Alvarado L."/>
            <person name="Arachchi H.M."/>
            <person name="Berlin A.M."/>
            <person name="Chapman S.B."/>
            <person name="Gainer-Dewar J."/>
            <person name="Goldberg J."/>
            <person name="Griggs A."/>
            <person name="Gujja S."/>
            <person name="Hansen M."/>
            <person name="Howarth C."/>
            <person name="Imamovic A."/>
            <person name="Ireland A."/>
            <person name="Larimer J."/>
            <person name="McCowan C."/>
            <person name="Murphy C."/>
            <person name="Pearson M."/>
            <person name="Poon T.W."/>
            <person name="Priest M."/>
            <person name="Roberts A."/>
            <person name="Saif S."/>
            <person name="Shea T."/>
            <person name="Sisk P."/>
            <person name="Sykes S."/>
            <person name="Wortman J."/>
            <person name="Nusbaum C."/>
            <person name="Birren B."/>
        </authorList>
    </citation>
    <scope>NUCLEOTIDE SEQUENCE [LARGE SCALE GENOMIC DNA]</scope>
    <source>
        <strain evidence="2">Dongola</strain>
    </source>
</reference>
<evidence type="ECO:0000313" key="2">
    <source>
        <dbReference type="Proteomes" id="UP000075840"/>
    </source>
</evidence>